<protein>
    <submittedName>
        <fullName evidence="2">Uncharacterized protein</fullName>
    </submittedName>
</protein>
<dbReference type="AlphaFoldDB" id="A0A8S9PQ27"/>
<accession>A0A8S9PQ27</accession>
<comment type="caution">
    <text evidence="2">The sequence shown here is derived from an EMBL/GenBank/DDBJ whole genome shotgun (WGS) entry which is preliminary data.</text>
</comment>
<sequence length="228" mass="26563">MGELDRAHRPTSPTRRTSELDRTQRPTRRTGELDRMPFTGPGRYTRQTCTGGIAYLDIRTLLNVAGGRHLGGGKFLRENAKKTWKLRECGKNEEWKFRSRRLERNGSRNKRAVQLAEWASWTEHTVQLVQLAEQASWTERNVQFAERVSWTERIVQLARSASWTRPYAFHRTCTVQSLVSYRSELPLELYNKNREDLFSHKVHGYRINGNGELNTTVAKIYEKCGLPR</sequence>
<proteinExistence type="predicted"/>
<organism evidence="2 3">
    <name type="scientific">Brassica cretica</name>
    <name type="common">Mustard</name>
    <dbReference type="NCBI Taxonomy" id="69181"/>
    <lineage>
        <taxon>Eukaryota</taxon>
        <taxon>Viridiplantae</taxon>
        <taxon>Streptophyta</taxon>
        <taxon>Embryophyta</taxon>
        <taxon>Tracheophyta</taxon>
        <taxon>Spermatophyta</taxon>
        <taxon>Magnoliopsida</taxon>
        <taxon>eudicotyledons</taxon>
        <taxon>Gunneridae</taxon>
        <taxon>Pentapetalae</taxon>
        <taxon>rosids</taxon>
        <taxon>malvids</taxon>
        <taxon>Brassicales</taxon>
        <taxon>Brassicaceae</taxon>
        <taxon>Brassiceae</taxon>
        <taxon>Brassica</taxon>
    </lineage>
</organism>
<dbReference type="Proteomes" id="UP000712600">
    <property type="component" value="Unassembled WGS sequence"/>
</dbReference>
<evidence type="ECO:0000313" key="3">
    <source>
        <dbReference type="Proteomes" id="UP000712600"/>
    </source>
</evidence>
<feature type="compositionally biased region" description="Basic and acidic residues" evidence="1">
    <location>
        <begin position="16"/>
        <end position="35"/>
    </location>
</feature>
<reference evidence="2" key="1">
    <citation type="submission" date="2019-12" db="EMBL/GenBank/DDBJ databases">
        <title>Genome sequencing and annotation of Brassica cretica.</title>
        <authorList>
            <person name="Studholme D.J."/>
            <person name="Sarris P."/>
        </authorList>
    </citation>
    <scope>NUCLEOTIDE SEQUENCE</scope>
    <source>
        <strain evidence="2">PFS-109/04</strain>
        <tissue evidence="2">Leaf</tissue>
    </source>
</reference>
<evidence type="ECO:0000256" key="1">
    <source>
        <dbReference type="SAM" id="MobiDB-lite"/>
    </source>
</evidence>
<feature type="region of interest" description="Disordered" evidence="1">
    <location>
        <begin position="1"/>
        <end position="44"/>
    </location>
</feature>
<gene>
    <name evidence="2" type="ORF">F2Q69_00047549</name>
</gene>
<name>A0A8S9PQ27_BRACR</name>
<evidence type="ECO:0000313" key="2">
    <source>
        <dbReference type="EMBL" id="KAF3525913.1"/>
    </source>
</evidence>
<dbReference type="EMBL" id="QGKX02001347">
    <property type="protein sequence ID" value="KAF3525913.1"/>
    <property type="molecule type" value="Genomic_DNA"/>
</dbReference>